<organism evidence="3 4">
    <name type="scientific">Pinctada imbricata</name>
    <name type="common">Atlantic pearl-oyster</name>
    <name type="synonym">Pinctada martensii</name>
    <dbReference type="NCBI Taxonomy" id="66713"/>
    <lineage>
        <taxon>Eukaryota</taxon>
        <taxon>Metazoa</taxon>
        <taxon>Spiralia</taxon>
        <taxon>Lophotrochozoa</taxon>
        <taxon>Mollusca</taxon>
        <taxon>Bivalvia</taxon>
        <taxon>Autobranchia</taxon>
        <taxon>Pteriomorphia</taxon>
        <taxon>Pterioida</taxon>
        <taxon>Pterioidea</taxon>
        <taxon>Pteriidae</taxon>
        <taxon>Pinctada</taxon>
    </lineage>
</organism>
<reference evidence="3" key="1">
    <citation type="submission" date="2019-08" db="EMBL/GenBank/DDBJ databases">
        <title>The improved chromosome-level genome for the pearl oyster Pinctada fucata martensii using PacBio sequencing and Hi-C.</title>
        <authorList>
            <person name="Zheng Z."/>
        </authorList>
    </citation>
    <scope>NUCLEOTIDE SEQUENCE</scope>
    <source>
        <strain evidence="3">ZZ-2019</strain>
        <tissue evidence="3">Adductor muscle</tissue>
    </source>
</reference>
<evidence type="ECO:0000256" key="1">
    <source>
        <dbReference type="ARBA" id="ARBA00008315"/>
    </source>
</evidence>
<sequence length="479" mass="54007">MASTFKTASGENVDFDFFSTPRNDDVNDDESVEREERIYFKPPPSVKQPKHGEDLRKSDSFSANKKRDYSSDSSDSDVSSDVETDSSHSKGSKRSASKKGESKVKEKKYTYSDSESSSAYSDSSSDDESKIIERERIKNQSISRDSKFNRPSDKDIAQNRPSSSKEAWGSGIEKVEIVNKRNVDSDKELQRARPKSGKYSLERGKSASDSEMTDVSPLPSPHDVDNDQVQYDSIQNGGGEIKLESKKLDLSILMEAVSEIENNNRQQRIRNNTRRVMFEPPVARQKTDKSNFSFDQNRVKIIEKENQRLLNEIMKHIGPNKKPKKKFVHEPPTVQKATPSAINRQRQQRRIEEENMAFLRRLQTTKPTRGMSRSEQITEYQRTVLHGVPIAAIHDAQSTLDRSMYGPGTTRSVSSTQGSLMLPKGRRSRPSSAKSNASSIRSRPSSAKSSASVMSRPSSAKSNRSADNRPAWNDRFAYT</sequence>
<dbReference type="Pfam" id="PF13879">
    <property type="entry name" value="Hmw_CFAP97"/>
    <property type="match status" value="1"/>
</dbReference>
<proteinExistence type="inferred from homology"/>
<feature type="compositionally biased region" description="Low complexity" evidence="2">
    <location>
        <begin position="111"/>
        <end position="123"/>
    </location>
</feature>
<feature type="region of interest" description="Disordered" evidence="2">
    <location>
        <begin position="1"/>
        <end position="229"/>
    </location>
</feature>
<dbReference type="AlphaFoldDB" id="A0AA88Y800"/>
<evidence type="ECO:0000256" key="2">
    <source>
        <dbReference type="SAM" id="MobiDB-lite"/>
    </source>
</evidence>
<gene>
    <name evidence="3" type="ORF">FSP39_006893</name>
</gene>
<feature type="compositionally biased region" description="Low complexity" evidence="2">
    <location>
        <begin position="430"/>
        <end position="462"/>
    </location>
</feature>
<feature type="region of interest" description="Disordered" evidence="2">
    <location>
        <begin position="319"/>
        <end position="350"/>
    </location>
</feature>
<feature type="compositionally biased region" description="Basic and acidic residues" evidence="2">
    <location>
        <begin position="98"/>
        <end position="110"/>
    </location>
</feature>
<evidence type="ECO:0000313" key="4">
    <source>
        <dbReference type="Proteomes" id="UP001186944"/>
    </source>
</evidence>
<evidence type="ECO:0000313" key="3">
    <source>
        <dbReference type="EMBL" id="KAK3099602.1"/>
    </source>
</evidence>
<accession>A0AA88Y800</accession>
<feature type="compositionally biased region" description="Acidic residues" evidence="2">
    <location>
        <begin position="74"/>
        <end position="84"/>
    </location>
</feature>
<dbReference type="InterPro" id="IPR029488">
    <property type="entry name" value="Hmw/CFAP97"/>
</dbReference>
<dbReference type="PANTHER" id="PTHR23035:SF1">
    <property type="entry name" value="CILIA- AND FLAGELLA-ASSOCIATED PROTEIN 97"/>
    <property type="match status" value="1"/>
</dbReference>
<feature type="compositionally biased region" description="Basic and acidic residues" evidence="2">
    <location>
        <begin position="173"/>
        <end position="191"/>
    </location>
</feature>
<feature type="compositionally biased region" description="Polar residues" evidence="2">
    <location>
        <begin position="1"/>
        <end position="10"/>
    </location>
</feature>
<comment type="caution">
    <text evidence="3">The sequence shown here is derived from an EMBL/GenBank/DDBJ whole genome shotgun (WGS) entry which is preliminary data.</text>
</comment>
<comment type="similarity">
    <text evidence="1">Belongs to the CFAP97 family.</text>
</comment>
<feature type="compositionally biased region" description="Polar residues" evidence="2">
    <location>
        <begin position="409"/>
        <end position="419"/>
    </location>
</feature>
<feature type="compositionally biased region" description="Basic and acidic residues" evidence="2">
    <location>
        <begin position="50"/>
        <end position="70"/>
    </location>
</feature>
<dbReference type="Proteomes" id="UP001186944">
    <property type="component" value="Unassembled WGS sequence"/>
</dbReference>
<evidence type="ECO:0008006" key="5">
    <source>
        <dbReference type="Google" id="ProtNLM"/>
    </source>
</evidence>
<dbReference type="PANTHER" id="PTHR23035">
    <property type="entry name" value="CILIA- AND FLAGELLA-ASSOCIATED PROTEIN 97-RELATED"/>
    <property type="match status" value="1"/>
</dbReference>
<dbReference type="EMBL" id="VSWD01000006">
    <property type="protein sequence ID" value="KAK3099602.1"/>
    <property type="molecule type" value="Genomic_DNA"/>
</dbReference>
<protein>
    <recommendedName>
        <fullName evidence="5">Cilia- and flagella-associated protein 97</fullName>
    </recommendedName>
</protein>
<feature type="region of interest" description="Disordered" evidence="2">
    <location>
        <begin position="401"/>
        <end position="479"/>
    </location>
</feature>
<feature type="compositionally biased region" description="Basic and acidic residues" evidence="2">
    <location>
        <begin position="127"/>
        <end position="157"/>
    </location>
</feature>
<keyword evidence="4" id="KW-1185">Reference proteome</keyword>
<name>A0AA88Y800_PINIB</name>
<dbReference type="GO" id="GO:0007283">
    <property type="term" value="P:spermatogenesis"/>
    <property type="evidence" value="ECO:0007669"/>
    <property type="project" value="TreeGrafter"/>
</dbReference>
<dbReference type="InterPro" id="IPR038791">
    <property type="entry name" value="Cfap97/Hemingway"/>
</dbReference>